<gene>
    <name evidence="3" type="ORF">PJIAN_4310</name>
</gene>
<feature type="short sequence motif" description="HXTX 2" evidence="2">
    <location>
        <begin position="129"/>
        <end position="132"/>
    </location>
</feature>
<reference evidence="4" key="1">
    <citation type="submission" date="2016-04" db="EMBL/GenBank/DDBJ databases">
        <title>Draft genome sequence of Paludibacter jiangxiensis strain NM7.</title>
        <authorList>
            <person name="Qiu Y."/>
            <person name="Matsuura N."/>
            <person name="Ohashi A."/>
            <person name="Tourlousse M.D."/>
            <person name="Sekiguchi Y."/>
        </authorList>
    </citation>
    <scope>NUCLEOTIDE SEQUENCE [LARGE SCALE GENOMIC DNA]</scope>
    <source>
        <strain evidence="4">NM7</strain>
    </source>
</reference>
<keyword evidence="1 2" id="KW-0378">Hydrolase</keyword>
<dbReference type="HAMAP" id="MF_01940">
    <property type="entry name" value="RNA_CPDase"/>
    <property type="match status" value="1"/>
</dbReference>
<dbReference type="SUPFAM" id="SSF55144">
    <property type="entry name" value="LigT-like"/>
    <property type="match status" value="1"/>
</dbReference>
<dbReference type="Gene3D" id="3.90.1140.10">
    <property type="entry name" value="Cyclic phosphodiesterase"/>
    <property type="match status" value="1"/>
</dbReference>
<dbReference type="NCBIfam" id="TIGR02258">
    <property type="entry name" value="2_5_ligase"/>
    <property type="match status" value="1"/>
</dbReference>
<dbReference type="InterPro" id="IPR009097">
    <property type="entry name" value="Cyclic_Pdiesterase"/>
</dbReference>
<feature type="active site" description="Proton donor" evidence="2">
    <location>
        <position position="43"/>
    </location>
</feature>
<dbReference type="RefSeq" id="WP_068705276.1">
    <property type="nucleotide sequence ID" value="NZ_BDCR01000004.1"/>
</dbReference>
<dbReference type="GO" id="GO:0008664">
    <property type="term" value="F:RNA 2',3'-cyclic 3'-phosphodiesterase activity"/>
    <property type="evidence" value="ECO:0007669"/>
    <property type="project" value="UniProtKB-EC"/>
</dbReference>
<dbReference type="PANTHER" id="PTHR35561:SF1">
    <property type="entry name" value="RNA 2',3'-CYCLIC PHOSPHODIESTERASE"/>
    <property type="match status" value="1"/>
</dbReference>
<evidence type="ECO:0000313" key="4">
    <source>
        <dbReference type="Proteomes" id="UP000076586"/>
    </source>
</evidence>
<evidence type="ECO:0000313" key="3">
    <source>
        <dbReference type="EMBL" id="GAT63769.1"/>
    </source>
</evidence>
<dbReference type="STRING" id="681398.PJIAN_4310"/>
<dbReference type="EC" id="3.1.4.58" evidence="2"/>
<organism evidence="3 4">
    <name type="scientific">Paludibacter jiangxiensis</name>
    <dbReference type="NCBI Taxonomy" id="681398"/>
    <lineage>
        <taxon>Bacteria</taxon>
        <taxon>Pseudomonadati</taxon>
        <taxon>Bacteroidota</taxon>
        <taxon>Bacteroidia</taxon>
        <taxon>Bacteroidales</taxon>
        <taxon>Paludibacteraceae</taxon>
        <taxon>Paludibacter</taxon>
    </lineage>
</organism>
<feature type="active site" description="Proton acceptor" evidence="2">
    <location>
        <position position="129"/>
    </location>
</feature>
<dbReference type="InterPro" id="IPR004175">
    <property type="entry name" value="RNA_CPDase"/>
</dbReference>
<dbReference type="OrthoDB" id="9789350at2"/>
<keyword evidence="4" id="KW-1185">Reference proteome</keyword>
<evidence type="ECO:0000256" key="2">
    <source>
        <dbReference type="HAMAP-Rule" id="MF_01940"/>
    </source>
</evidence>
<comment type="caution">
    <text evidence="3">The sequence shown here is derived from an EMBL/GenBank/DDBJ whole genome shotgun (WGS) entry which is preliminary data.</text>
</comment>
<dbReference type="EMBL" id="BDCR01000004">
    <property type="protein sequence ID" value="GAT63769.1"/>
    <property type="molecule type" value="Genomic_DNA"/>
</dbReference>
<dbReference type="GO" id="GO:0016874">
    <property type="term" value="F:ligase activity"/>
    <property type="evidence" value="ECO:0007669"/>
    <property type="project" value="UniProtKB-KW"/>
</dbReference>
<name>A0A171AI13_9BACT</name>
<keyword evidence="3" id="KW-0436">Ligase</keyword>
<accession>A0A171AI13</accession>
<dbReference type="AlphaFoldDB" id="A0A171AI13"/>
<comment type="catalytic activity">
    <reaction evidence="2">
        <text>a 3'-end 2',3'-cyclophospho-ribonucleotide-RNA + H2O = a 3'-end 2'-phospho-ribonucleotide-RNA + H(+)</text>
        <dbReference type="Rhea" id="RHEA:11828"/>
        <dbReference type="Rhea" id="RHEA-COMP:10464"/>
        <dbReference type="Rhea" id="RHEA-COMP:17353"/>
        <dbReference type="ChEBI" id="CHEBI:15377"/>
        <dbReference type="ChEBI" id="CHEBI:15378"/>
        <dbReference type="ChEBI" id="CHEBI:83064"/>
        <dbReference type="ChEBI" id="CHEBI:173113"/>
        <dbReference type="EC" id="3.1.4.58"/>
    </reaction>
</comment>
<sequence length="196" mass="22161">MKTKRVFLAIPYNGETLVTEAINQLKSDLSDYRIRWISTDDLHLTLFFFGQISTQQVSVIQDTIFAITDNLRSFTFAINSTGIFYSERNPRVLWLGIDKSDSLIALKNEIDQALASIGFFADKQPFVPHITVGRFASRQIATPQLVNTIDEMTNMLPIVCKGQSVVLYESILSPDGSQYKPIETFRLNDSALEKET</sequence>
<protein>
    <recommendedName>
        <fullName evidence="2">RNA 2',3'-cyclic phosphodiesterase</fullName>
        <shortName evidence="2">RNA 2',3'-CPDase</shortName>
        <ecNumber evidence="2">3.1.4.58</ecNumber>
    </recommendedName>
</protein>
<evidence type="ECO:0000256" key="1">
    <source>
        <dbReference type="ARBA" id="ARBA00022801"/>
    </source>
</evidence>
<feature type="short sequence motif" description="HXTX 1" evidence="2">
    <location>
        <begin position="43"/>
        <end position="46"/>
    </location>
</feature>
<dbReference type="GO" id="GO:0004113">
    <property type="term" value="F:2',3'-cyclic-nucleotide 3'-phosphodiesterase activity"/>
    <property type="evidence" value="ECO:0007669"/>
    <property type="project" value="InterPro"/>
</dbReference>
<reference evidence="4" key="2">
    <citation type="journal article" date="2017" name="Genome Announc.">
        <title>Draft genome sequence of Paludibacter jiangxiensis NM7(T), a propionate-producing fermentative bacterium.</title>
        <authorList>
            <person name="Qiu Y.-L."/>
            <person name="Tourlousse D.M."/>
            <person name="Matsuura N."/>
            <person name="Ohashi A."/>
            <person name="Sekiguchi Y."/>
        </authorList>
    </citation>
    <scope>NUCLEOTIDE SEQUENCE [LARGE SCALE GENOMIC DNA]</scope>
    <source>
        <strain evidence="4">NM7</strain>
    </source>
</reference>
<comment type="similarity">
    <text evidence="2">Belongs to the 2H phosphoesterase superfamily. ThpR family.</text>
</comment>
<dbReference type="Proteomes" id="UP000076586">
    <property type="component" value="Unassembled WGS sequence"/>
</dbReference>
<proteinExistence type="inferred from homology"/>
<dbReference type="PANTHER" id="PTHR35561">
    <property type="entry name" value="RNA 2',3'-CYCLIC PHOSPHODIESTERASE"/>
    <property type="match status" value="1"/>
</dbReference>
<dbReference type="Pfam" id="PF13563">
    <property type="entry name" value="2_5_RNA_ligase2"/>
    <property type="match status" value="1"/>
</dbReference>
<comment type="function">
    <text evidence="2">Hydrolyzes RNA 2',3'-cyclic phosphodiester to an RNA 2'-phosphomonoester.</text>
</comment>